<keyword evidence="3" id="KW-1185">Reference proteome</keyword>
<feature type="compositionally biased region" description="Basic and acidic residues" evidence="1">
    <location>
        <begin position="80"/>
        <end position="96"/>
    </location>
</feature>
<dbReference type="EMBL" id="AWWV01009446">
    <property type="protein sequence ID" value="OMO86518.1"/>
    <property type="molecule type" value="Genomic_DNA"/>
</dbReference>
<feature type="region of interest" description="Disordered" evidence="1">
    <location>
        <begin position="78"/>
        <end position="123"/>
    </location>
</feature>
<sequence>MASTLDKARLWFLSVAAKFRSNFPSIPKSPGGAKTNKTNYINRKILQGKKVENSNKVMGARNDCGAVEMYFTDSLLNHKPRSEPVDENNHKVELDSKPTVGSAGVTSTTPITSGDHCGGASQD</sequence>
<dbReference type="OrthoDB" id="10438157at2759"/>
<comment type="caution">
    <text evidence="2">The sequence shown here is derived from an EMBL/GenBank/DDBJ whole genome shotgun (WGS) entry which is preliminary data.</text>
</comment>
<accession>A0A1R3IVA8</accession>
<organism evidence="2 3">
    <name type="scientific">Corchorus capsularis</name>
    <name type="common">Jute</name>
    <dbReference type="NCBI Taxonomy" id="210143"/>
    <lineage>
        <taxon>Eukaryota</taxon>
        <taxon>Viridiplantae</taxon>
        <taxon>Streptophyta</taxon>
        <taxon>Embryophyta</taxon>
        <taxon>Tracheophyta</taxon>
        <taxon>Spermatophyta</taxon>
        <taxon>Magnoliopsida</taxon>
        <taxon>eudicotyledons</taxon>
        <taxon>Gunneridae</taxon>
        <taxon>Pentapetalae</taxon>
        <taxon>rosids</taxon>
        <taxon>malvids</taxon>
        <taxon>Malvales</taxon>
        <taxon>Malvaceae</taxon>
        <taxon>Grewioideae</taxon>
        <taxon>Apeibeae</taxon>
        <taxon>Corchorus</taxon>
    </lineage>
</organism>
<protein>
    <submittedName>
        <fullName evidence="2">Uncharacterized protein</fullName>
    </submittedName>
</protein>
<proteinExistence type="predicted"/>
<name>A0A1R3IVA8_COCAP</name>
<dbReference type="Gramene" id="OMO86518">
    <property type="protein sequence ID" value="OMO86518"/>
    <property type="gene ID" value="CCACVL1_09580"/>
</dbReference>
<evidence type="ECO:0000313" key="2">
    <source>
        <dbReference type="EMBL" id="OMO86518.1"/>
    </source>
</evidence>
<evidence type="ECO:0000313" key="3">
    <source>
        <dbReference type="Proteomes" id="UP000188268"/>
    </source>
</evidence>
<reference evidence="2 3" key="1">
    <citation type="submission" date="2013-09" db="EMBL/GenBank/DDBJ databases">
        <title>Corchorus capsularis genome sequencing.</title>
        <authorList>
            <person name="Alam M."/>
            <person name="Haque M.S."/>
            <person name="Islam M.S."/>
            <person name="Emdad E.M."/>
            <person name="Islam M.M."/>
            <person name="Ahmed B."/>
            <person name="Halim A."/>
            <person name="Hossen Q.M.M."/>
            <person name="Hossain M.Z."/>
            <person name="Ahmed R."/>
            <person name="Khan M.M."/>
            <person name="Islam R."/>
            <person name="Rashid M.M."/>
            <person name="Khan S.A."/>
            <person name="Rahman M.S."/>
            <person name="Alam M."/>
        </authorList>
    </citation>
    <scope>NUCLEOTIDE SEQUENCE [LARGE SCALE GENOMIC DNA]</scope>
    <source>
        <strain evidence="3">cv. CVL-1</strain>
        <tissue evidence="2">Whole seedling</tissue>
    </source>
</reference>
<dbReference type="AlphaFoldDB" id="A0A1R3IVA8"/>
<evidence type="ECO:0000256" key="1">
    <source>
        <dbReference type="SAM" id="MobiDB-lite"/>
    </source>
</evidence>
<dbReference type="Proteomes" id="UP000188268">
    <property type="component" value="Unassembled WGS sequence"/>
</dbReference>
<gene>
    <name evidence="2" type="ORF">CCACVL1_09580</name>
</gene>